<dbReference type="PANTHER" id="PTHR22946:SF8">
    <property type="entry name" value="ACETYL XYLAN ESTERASE DOMAIN-CONTAINING PROTEIN"/>
    <property type="match status" value="1"/>
</dbReference>
<comment type="caution">
    <text evidence="2">The sequence shown here is derived from an EMBL/GenBank/DDBJ whole genome shotgun (WGS) entry which is preliminary data.</text>
</comment>
<feature type="chain" id="PRO_5002490337" description="Abhydrolase family protein" evidence="1">
    <location>
        <begin position="22"/>
        <end position="402"/>
    </location>
</feature>
<dbReference type="InterPro" id="IPR050261">
    <property type="entry name" value="FrsA_esterase"/>
</dbReference>
<dbReference type="HOGENOM" id="CLU_648665_0_0_10"/>
<gene>
    <name evidence="2" type="ORF">HMPREF1535_01849</name>
</gene>
<dbReference type="RefSeq" id="WP_046145922.1">
    <property type="nucleotide sequence ID" value="NZ_KQ033912.1"/>
</dbReference>
<sequence>MNKLINLFLALLFIIPVVGQAQITTDRQDGRFQSTRGTVQYMLKQMKPAYAFDPSFTPAEFKEWQSGLRTAMKELMHFPEIADLPAPVCIKTVQRDGYRVEKWESYPLPGSVVPYLVLIPDGVDPGHKAPAVLCIPGFGGSKEGLAGETEGDYELTSFPVEPVKKGAMALHYVKRGLVAVAVDNPSCAELSDNGHFDYLNTSRILLEMGWSYLGLTAYQDWNVLSWMKELDFVNKDRLIVSGFSLGTEPLMVLGTLDPSIYAFVYNDFLCRTLERILVMTKPDPKGIRLFPNSIEHLIPGFLTQFDFPDLVVALAPRPVICTEGGLDRDFDLIRKAYEISGKPDHFTYYHYKKFADPKDRKQIEQVPEGIDRDTYFNLVNVDPKNHYFKEEWVLPWIDKVLK</sequence>
<evidence type="ECO:0000256" key="1">
    <source>
        <dbReference type="SAM" id="SignalP"/>
    </source>
</evidence>
<protein>
    <recommendedName>
        <fullName evidence="4">Abhydrolase family protein</fullName>
    </recommendedName>
</protein>
<dbReference type="AlphaFoldDB" id="A0A0F5JHB2"/>
<organism evidence="2 3">
    <name type="scientific">Parabacteroides goldsteinii DSM 19448 = WAL 12034</name>
    <dbReference type="NCBI Taxonomy" id="927665"/>
    <lineage>
        <taxon>Bacteria</taxon>
        <taxon>Pseudomonadati</taxon>
        <taxon>Bacteroidota</taxon>
        <taxon>Bacteroidia</taxon>
        <taxon>Bacteroidales</taxon>
        <taxon>Tannerellaceae</taxon>
        <taxon>Parabacteroides</taxon>
    </lineage>
</organism>
<dbReference type="Proteomes" id="UP000033047">
    <property type="component" value="Unassembled WGS sequence"/>
</dbReference>
<reference evidence="2 3" key="1">
    <citation type="submission" date="2013-04" db="EMBL/GenBank/DDBJ databases">
        <title>The Genome Sequence of Parabacteroides goldsteinii DSM 19448.</title>
        <authorList>
            <consortium name="The Broad Institute Genomics Platform"/>
            <person name="Earl A."/>
            <person name="Ward D."/>
            <person name="Feldgarden M."/>
            <person name="Gevers D."/>
            <person name="Martens E."/>
            <person name="Sakamoto M."/>
            <person name="Benno Y."/>
            <person name="Song Y."/>
            <person name="Liu C."/>
            <person name="Lee J."/>
            <person name="Bolanos M."/>
            <person name="Vaisanen M.L."/>
            <person name="Finegold S.M."/>
            <person name="Walker B."/>
            <person name="Young S."/>
            <person name="Zeng Q."/>
            <person name="Gargeya S."/>
            <person name="Fitzgerald M."/>
            <person name="Haas B."/>
            <person name="Abouelleil A."/>
            <person name="Allen A.W."/>
            <person name="Alvarado L."/>
            <person name="Arachchi H.M."/>
            <person name="Berlin A.M."/>
            <person name="Chapman S.B."/>
            <person name="Gainer-Dewar J."/>
            <person name="Goldberg J."/>
            <person name="Griggs A."/>
            <person name="Gujja S."/>
            <person name="Hansen M."/>
            <person name="Howarth C."/>
            <person name="Imamovic A."/>
            <person name="Ireland A."/>
            <person name="Larimer J."/>
            <person name="McCowan C."/>
            <person name="Murphy C."/>
            <person name="Pearson M."/>
            <person name="Poon T.W."/>
            <person name="Priest M."/>
            <person name="Roberts A."/>
            <person name="Saif S."/>
            <person name="Shea T."/>
            <person name="Sisk P."/>
            <person name="Sykes S."/>
            <person name="Wortman J."/>
            <person name="Nusbaum C."/>
            <person name="Birren B."/>
        </authorList>
    </citation>
    <scope>NUCLEOTIDE SEQUENCE [LARGE SCALE GENOMIC DNA]</scope>
    <source>
        <strain evidence="2 3">DSM 19448</strain>
    </source>
</reference>
<dbReference type="Gene3D" id="3.40.50.1820">
    <property type="entry name" value="alpha/beta hydrolase"/>
    <property type="match status" value="1"/>
</dbReference>
<feature type="signal peptide" evidence="1">
    <location>
        <begin position="1"/>
        <end position="21"/>
    </location>
</feature>
<evidence type="ECO:0008006" key="4">
    <source>
        <dbReference type="Google" id="ProtNLM"/>
    </source>
</evidence>
<accession>A0A0F5JHB2</accession>
<dbReference type="STRING" id="927665.HMPREF1535_01849"/>
<dbReference type="InterPro" id="IPR029058">
    <property type="entry name" value="AB_hydrolase_fold"/>
</dbReference>
<dbReference type="EMBL" id="AQHV01000010">
    <property type="protein sequence ID" value="KKB57196.1"/>
    <property type="molecule type" value="Genomic_DNA"/>
</dbReference>
<keyword evidence="1" id="KW-0732">Signal</keyword>
<name>A0A0F5JHB2_9BACT</name>
<evidence type="ECO:0000313" key="3">
    <source>
        <dbReference type="Proteomes" id="UP000033047"/>
    </source>
</evidence>
<dbReference type="Pfam" id="PF12715">
    <property type="entry name" value="Abhydrolase_7"/>
    <property type="match status" value="1"/>
</dbReference>
<evidence type="ECO:0000313" key="2">
    <source>
        <dbReference type="EMBL" id="KKB57196.1"/>
    </source>
</evidence>
<dbReference type="PATRIC" id="fig|927665.4.peg.1890"/>
<dbReference type="InterPro" id="IPR025890">
    <property type="entry name" value="Abhydrolase_bac"/>
</dbReference>
<proteinExistence type="predicted"/>
<dbReference type="ESTHER" id="9porp-a0a0f5jhb2">
    <property type="family name" value="Abhydrolase_7"/>
</dbReference>
<dbReference type="PANTHER" id="PTHR22946">
    <property type="entry name" value="DIENELACTONE HYDROLASE DOMAIN-CONTAINING PROTEIN-RELATED"/>
    <property type="match status" value="1"/>
</dbReference>
<dbReference type="SUPFAM" id="SSF53474">
    <property type="entry name" value="alpha/beta-Hydrolases"/>
    <property type="match status" value="1"/>
</dbReference>